<reference evidence="2 3" key="1">
    <citation type="submission" date="2020-03" db="EMBL/GenBank/DDBJ databases">
        <authorList>
            <person name="Wang L."/>
            <person name="He N."/>
            <person name="Li Y."/>
            <person name="Fang Y."/>
            <person name="Zhang F."/>
        </authorList>
    </citation>
    <scope>NUCLEOTIDE SEQUENCE [LARGE SCALE GENOMIC DNA]</scope>
    <source>
        <strain evidence="3">hsmgli-8</strain>
    </source>
</reference>
<evidence type="ECO:0000313" key="3">
    <source>
        <dbReference type="Proteomes" id="UP000746535"/>
    </source>
</evidence>
<dbReference type="Pfam" id="PF03992">
    <property type="entry name" value="ABM"/>
    <property type="match status" value="1"/>
</dbReference>
<dbReference type="InterPro" id="IPR011008">
    <property type="entry name" value="Dimeric_a/b-barrel"/>
</dbReference>
<evidence type="ECO:0000259" key="1">
    <source>
        <dbReference type="Pfam" id="PF03992"/>
    </source>
</evidence>
<dbReference type="EMBL" id="JAAVJI010000002">
    <property type="protein sequence ID" value="NJP00290.1"/>
    <property type="molecule type" value="Genomic_DNA"/>
</dbReference>
<evidence type="ECO:0000313" key="2">
    <source>
        <dbReference type="EMBL" id="NJP00290.1"/>
    </source>
</evidence>
<organism evidence="2 3">
    <name type="scientific">Pseudomonas quercus</name>
    <dbReference type="NCBI Taxonomy" id="2722792"/>
    <lineage>
        <taxon>Bacteria</taxon>
        <taxon>Pseudomonadati</taxon>
        <taxon>Pseudomonadota</taxon>
        <taxon>Gammaproteobacteria</taxon>
        <taxon>Pseudomonadales</taxon>
        <taxon>Pseudomonadaceae</taxon>
        <taxon>Pseudomonas</taxon>
    </lineage>
</organism>
<feature type="domain" description="ABM" evidence="1">
    <location>
        <begin position="12"/>
        <end position="72"/>
    </location>
</feature>
<dbReference type="Gene3D" id="3.30.70.100">
    <property type="match status" value="1"/>
</dbReference>
<keyword evidence="3" id="KW-1185">Reference proteome</keyword>
<dbReference type="RefSeq" id="WP_168082270.1">
    <property type="nucleotide sequence ID" value="NZ_JAAVJI010000002.1"/>
</dbReference>
<protein>
    <recommendedName>
        <fullName evidence="1">ABM domain-containing protein</fullName>
    </recommendedName>
</protein>
<comment type="caution">
    <text evidence="2">The sequence shown here is derived from an EMBL/GenBank/DDBJ whole genome shotgun (WGS) entry which is preliminary data.</text>
</comment>
<sequence>MTQQPLISHSVALRAWPGRSSQVGERLASLVSATRPLEGCLSIVVQRDLADTRLWHLDMTWADDNAMSDWLAETVADLFADLIGHYLIMQIDFLPGATCFSELQLRRAS</sequence>
<proteinExistence type="predicted"/>
<dbReference type="SUPFAM" id="SSF54909">
    <property type="entry name" value="Dimeric alpha+beta barrel"/>
    <property type="match status" value="1"/>
</dbReference>
<dbReference type="InterPro" id="IPR007138">
    <property type="entry name" value="ABM_dom"/>
</dbReference>
<gene>
    <name evidence="2" type="ORF">HBH25_05385</name>
</gene>
<dbReference type="Proteomes" id="UP000746535">
    <property type="component" value="Unassembled WGS sequence"/>
</dbReference>
<accession>A0ABX0YAG1</accession>
<name>A0ABX0YAG1_9PSED</name>